<gene>
    <name evidence="2" type="ordered locus">HMU11360</name>
</gene>
<dbReference type="Proteomes" id="UP000001522">
    <property type="component" value="Chromosome"/>
</dbReference>
<dbReference type="HOGENOM" id="CLU_1480106_0_0_7"/>
<proteinExistence type="predicted"/>
<keyword evidence="3" id="KW-1185">Reference proteome</keyword>
<sequence>MSAHGFLLGDVSSLDPKMLGVVDKIGSELLQKTGISLYLLIKDSKSVDRIQRQDFAREQTALLKGSYFVIFIAPQDHKIDFLMSGDLQGVVKVDALYQDFMVPFLPVKKSDVMDKQRLLAIALNGYAHFADAFASARGVVLEGNIINKHEEFLAGISAFVMKLMLISLVVLMIFVYYKARKK</sequence>
<evidence type="ECO:0000313" key="2">
    <source>
        <dbReference type="EMBL" id="CBG40391.1"/>
    </source>
</evidence>
<keyword evidence="1" id="KW-0472">Membrane</keyword>
<keyword evidence="1" id="KW-0812">Transmembrane</keyword>
<reference evidence="2 3" key="1">
    <citation type="journal article" date="2010" name="BMC Genomics">
        <title>Comparative genomics and proteomics of Helicobacter mustelae, an ulcerogenic and carcinogenic gastric pathogen.</title>
        <authorList>
            <person name="O'Toole P.W."/>
            <person name="Snelling W.J."/>
            <person name="Canchaya C."/>
            <person name="Forde B.M."/>
            <person name="Hardie K.R."/>
            <person name="Josenhans C."/>
            <person name="Graham R.L.J."/>
            <person name="McMullan G."/>
            <person name="Parkhill J."/>
            <person name="Belda E."/>
            <person name="Bentley S.D."/>
        </authorList>
    </citation>
    <scope>NUCLEOTIDE SEQUENCE [LARGE SCALE GENOMIC DNA]</scope>
    <source>
        <strain evidence="3">ATCC 43772 / LMG 18044 / NCTC 12198 / 12198</strain>
    </source>
</reference>
<name>D3UIR6_HELM1</name>
<organism evidence="2 3">
    <name type="scientific">Helicobacter mustelae (strain ATCC 43772 / CCUG 25715 / CIP 103759 / LMG 18044 / NCTC 12198 / R85-136P)</name>
    <name type="common">Campylobacter mustelae</name>
    <dbReference type="NCBI Taxonomy" id="679897"/>
    <lineage>
        <taxon>Bacteria</taxon>
        <taxon>Pseudomonadati</taxon>
        <taxon>Campylobacterota</taxon>
        <taxon>Epsilonproteobacteria</taxon>
        <taxon>Campylobacterales</taxon>
        <taxon>Helicobacteraceae</taxon>
        <taxon>Helicobacter</taxon>
    </lineage>
</organism>
<evidence type="ECO:0000313" key="3">
    <source>
        <dbReference type="Proteomes" id="UP000001522"/>
    </source>
</evidence>
<dbReference type="AlphaFoldDB" id="D3UIR6"/>
<dbReference type="EMBL" id="FN555004">
    <property type="protein sequence ID" value="CBG40391.1"/>
    <property type="molecule type" value="Genomic_DNA"/>
</dbReference>
<evidence type="ECO:0000256" key="1">
    <source>
        <dbReference type="SAM" id="Phobius"/>
    </source>
</evidence>
<protein>
    <submittedName>
        <fullName evidence="2">PUtative inner membrane protein</fullName>
    </submittedName>
</protein>
<accession>D3UIR6</accession>
<feature type="transmembrane region" description="Helical" evidence="1">
    <location>
        <begin position="152"/>
        <end position="177"/>
    </location>
</feature>
<keyword evidence="1" id="KW-1133">Transmembrane helix</keyword>
<dbReference type="KEGG" id="hms:HMU11360"/>
<dbReference type="STRING" id="679897.HMU11360"/>